<dbReference type="InterPro" id="IPR002347">
    <property type="entry name" value="SDR_fam"/>
</dbReference>
<dbReference type="KEGG" id="capn:CBG49_15360"/>
<reference evidence="4" key="1">
    <citation type="submission" date="2017-06" db="EMBL/GenBank/DDBJ databases">
        <title>Complete genome sequence of Capnocytophaga sp. KCOM 1579 (=ChDC OS43) isolated from a human refractory periapical abscess lesion.</title>
        <authorList>
            <person name="Kook J.-K."/>
            <person name="Park S.-N."/>
            <person name="Lim Y.K."/>
            <person name="Roh H."/>
        </authorList>
    </citation>
    <scope>NUCLEOTIDE SEQUENCE [LARGE SCALE GENOMIC DNA]</scope>
    <source>
        <strain evidence="4">ChDC OS43</strain>
    </source>
</reference>
<dbReference type="PANTHER" id="PTHR43639:SF1">
    <property type="entry name" value="SHORT-CHAIN DEHYDROGENASE_REDUCTASE FAMILY PROTEIN"/>
    <property type="match status" value="1"/>
</dbReference>
<evidence type="ECO:0000313" key="3">
    <source>
        <dbReference type="EMBL" id="ASF44364.1"/>
    </source>
</evidence>
<dbReference type="InterPro" id="IPR036291">
    <property type="entry name" value="NAD(P)-bd_dom_sf"/>
</dbReference>
<gene>
    <name evidence="3" type="ORF">CBG49_15360</name>
</gene>
<proteinExistence type="inferred from homology"/>
<dbReference type="Pfam" id="PF13561">
    <property type="entry name" value="adh_short_C2"/>
    <property type="match status" value="1"/>
</dbReference>
<accession>A0A1Z4BSR8</accession>
<evidence type="ECO:0000313" key="4">
    <source>
        <dbReference type="Proteomes" id="UP000197007"/>
    </source>
</evidence>
<dbReference type="Gene3D" id="3.40.50.720">
    <property type="entry name" value="NAD(P)-binding Rossmann-like Domain"/>
    <property type="match status" value="1"/>
</dbReference>
<dbReference type="SUPFAM" id="SSF51735">
    <property type="entry name" value="NAD(P)-binding Rossmann-fold domains"/>
    <property type="match status" value="1"/>
</dbReference>
<dbReference type="CDD" id="cd05233">
    <property type="entry name" value="SDR_c"/>
    <property type="match status" value="1"/>
</dbReference>
<dbReference type="RefSeq" id="WP_088595162.1">
    <property type="nucleotide sequence ID" value="NZ_CP022022.1"/>
</dbReference>
<dbReference type="FunFam" id="3.40.50.720:FF:000084">
    <property type="entry name" value="Short-chain dehydrogenase reductase"/>
    <property type="match status" value="1"/>
</dbReference>
<dbReference type="EMBL" id="CP022022">
    <property type="protein sequence ID" value="ASF44364.1"/>
    <property type="molecule type" value="Genomic_DNA"/>
</dbReference>
<evidence type="ECO:0000256" key="2">
    <source>
        <dbReference type="ARBA" id="ARBA00023002"/>
    </source>
</evidence>
<dbReference type="PRINTS" id="PR00080">
    <property type="entry name" value="SDRFAMILY"/>
</dbReference>
<dbReference type="PIRSF" id="PIRSF000126">
    <property type="entry name" value="11-beta-HSD1"/>
    <property type="match status" value="1"/>
</dbReference>
<dbReference type="PROSITE" id="PS00061">
    <property type="entry name" value="ADH_SHORT"/>
    <property type="match status" value="1"/>
</dbReference>
<keyword evidence="4" id="KW-1185">Reference proteome</keyword>
<dbReference type="PANTHER" id="PTHR43639">
    <property type="entry name" value="OXIDOREDUCTASE, SHORT-CHAIN DEHYDROGENASE/REDUCTASE FAMILY (AFU_ORTHOLOGUE AFUA_5G02870)"/>
    <property type="match status" value="1"/>
</dbReference>
<keyword evidence="2" id="KW-0560">Oxidoreductase</keyword>
<dbReference type="AlphaFoldDB" id="A0A1Z4BSR8"/>
<name>A0A1Z4BSR8_9FLAO</name>
<comment type="similarity">
    <text evidence="1">Belongs to the short-chain dehydrogenases/reductases (SDR) family.</text>
</comment>
<dbReference type="InterPro" id="IPR020904">
    <property type="entry name" value="Sc_DH/Rdtase_CS"/>
</dbReference>
<protein>
    <submittedName>
        <fullName evidence="3">Short-chain dehydrogenase</fullName>
    </submittedName>
</protein>
<dbReference type="NCBIfam" id="NF005559">
    <property type="entry name" value="PRK07231.1"/>
    <property type="match status" value="1"/>
</dbReference>
<dbReference type="PRINTS" id="PR00081">
    <property type="entry name" value="GDHRDH"/>
</dbReference>
<sequence length="258" mass="27693">MKNLNNKNAVITGGSDGIGLGIAKAFAREGANLLLIGKDPEKLQRAQQELLNEFGVQVHTLSADLSKIETVTEVVKNIEQLLPAVDILVNNAGLARFVPFEQVDNTLYDAHFNLNVKAPYFLTQGLLPALVKSKGNVINISSYSVHRMLPNRAATVYSATKGALNSFTIALAFEVGHLGVRVNAIAPGNISTPQFNRNLQALTPEKQAAFETMVKEIYPLQHIGSPEDIAKACVFLASDNASWITGTVLAVDGGLTTN</sequence>
<dbReference type="GO" id="GO:0016491">
    <property type="term" value="F:oxidoreductase activity"/>
    <property type="evidence" value="ECO:0007669"/>
    <property type="project" value="UniProtKB-KW"/>
</dbReference>
<organism evidence="3 4">
    <name type="scientific">Capnocytophaga endodontalis</name>
    <dbReference type="NCBI Taxonomy" id="2708117"/>
    <lineage>
        <taxon>Bacteria</taxon>
        <taxon>Pseudomonadati</taxon>
        <taxon>Bacteroidota</taxon>
        <taxon>Flavobacteriia</taxon>
        <taxon>Flavobacteriales</taxon>
        <taxon>Flavobacteriaceae</taxon>
        <taxon>Capnocytophaga</taxon>
    </lineage>
</organism>
<evidence type="ECO:0000256" key="1">
    <source>
        <dbReference type="ARBA" id="ARBA00006484"/>
    </source>
</evidence>
<dbReference type="Proteomes" id="UP000197007">
    <property type="component" value="Chromosome"/>
</dbReference>